<sequence length="357" mass="39929">MQKIRFEFSRYIMITKYTFFLILQISLIVASTKAFRLQRHNGTKRITRAFRTNSDGVSPKYTLFDPLADLASLQLLEEQPLNEHINARECGTRSVRYHPQRSGRIIGGHEAPYGAYPWQVEIEMFNYGLRKFEHHCGGALIGDRVVITAAHCLQVPQLEYLRLVFGDHLLAERDLYEHGFRVDAIVLHPDYRKQGPYSNDIGLMRVRTPRAGGGVPFNTHIRAICLPEPGYMPPAGTWCSVSGWGAHQTHDLNNIADVLRAAAVPILDLEVCRMSSVNGGRTQEILDSMICAGFLQGGVDACGGDSGGPLACEINGRFVLTGIVSWGDGCAKKNRPGVYTRVESFINWIRKTVRELQ</sequence>
<dbReference type="OMA" id="CFDKQPL"/>
<organism evidence="7 8">
    <name type="scientific">Hermetia illucens</name>
    <name type="common">Black soldier fly</name>
    <dbReference type="NCBI Taxonomy" id="343691"/>
    <lineage>
        <taxon>Eukaryota</taxon>
        <taxon>Metazoa</taxon>
        <taxon>Ecdysozoa</taxon>
        <taxon>Arthropoda</taxon>
        <taxon>Hexapoda</taxon>
        <taxon>Insecta</taxon>
        <taxon>Pterygota</taxon>
        <taxon>Neoptera</taxon>
        <taxon>Endopterygota</taxon>
        <taxon>Diptera</taxon>
        <taxon>Brachycera</taxon>
        <taxon>Stratiomyomorpha</taxon>
        <taxon>Stratiomyidae</taxon>
        <taxon>Hermetiinae</taxon>
        <taxon>Hermetia</taxon>
    </lineage>
</organism>
<dbReference type="InterPro" id="IPR001254">
    <property type="entry name" value="Trypsin_dom"/>
</dbReference>
<evidence type="ECO:0000256" key="5">
    <source>
        <dbReference type="RuleBase" id="RU363034"/>
    </source>
</evidence>
<dbReference type="PANTHER" id="PTHR24252">
    <property type="entry name" value="ACROSIN-RELATED"/>
    <property type="match status" value="1"/>
</dbReference>
<evidence type="ECO:0000256" key="1">
    <source>
        <dbReference type="ARBA" id="ARBA00022670"/>
    </source>
</evidence>
<dbReference type="PANTHER" id="PTHR24252:SF7">
    <property type="entry name" value="HYALIN"/>
    <property type="match status" value="1"/>
</dbReference>
<dbReference type="GO" id="GO:0004252">
    <property type="term" value="F:serine-type endopeptidase activity"/>
    <property type="evidence" value="ECO:0007669"/>
    <property type="project" value="InterPro"/>
</dbReference>
<dbReference type="InterPro" id="IPR018114">
    <property type="entry name" value="TRYPSIN_HIS"/>
</dbReference>
<protein>
    <recommendedName>
        <fullName evidence="6">Peptidase S1 domain-containing protein</fullName>
    </recommendedName>
</protein>
<dbReference type="SMART" id="SM00020">
    <property type="entry name" value="Tryp_SPc"/>
    <property type="match status" value="1"/>
</dbReference>
<dbReference type="CDD" id="cd00190">
    <property type="entry name" value="Tryp_SPc"/>
    <property type="match status" value="1"/>
</dbReference>
<evidence type="ECO:0000256" key="4">
    <source>
        <dbReference type="ARBA" id="ARBA00023157"/>
    </source>
</evidence>
<dbReference type="SUPFAM" id="SSF50494">
    <property type="entry name" value="Trypsin-like serine proteases"/>
    <property type="match status" value="1"/>
</dbReference>
<dbReference type="Pfam" id="PF00089">
    <property type="entry name" value="Trypsin"/>
    <property type="match status" value="1"/>
</dbReference>
<reference evidence="7 8" key="1">
    <citation type="submission" date="2020-11" db="EMBL/GenBank/DDBJ databases">
        <authorList>
            <person name="Wallbank WR R."/>
            <person name="Pardo Diaz C."/>
            <person name="Kozak K."/>
            <person name="Martin S."/>
            <person name="Jiggins C."/>
            <person name="Moest M."/>
            <person name="Warren A I."/>
            <person name="Generalovic N T."/>
            <person name="Byers J.R.P. K."/>
            <person name="Montejo-Kovacevich G."/>
            <person name="Yen C E."/>
        </authorList>
    </citation>
    <scope>NUCLEOTIDE SEQUENCE [LARGE SCALE GENOMIC DNA]</scope>
</reference>
<dbReference type="EMBL" id="LR899012">
    <property type="protein sequence ID" value="CAD7089092.1"/>
    <property type="molecule type" value="Genomic_DNA"/>
</dbReference>
<keyword evidence="1 5" id="KW-0645">Protease</keyword>
<dbReference type="InterPro" id="IPR043504">
    <property type="entry name" value="Peptidase_S1_PA_chymotrypsin"/>
</dbReference>
<keyword evidence="4" id="KW-1015">Disulfide bond</keyword>
<dbReference type="PRINTS" id="PR00722">
    <property type="entry name" value="CHYMOTRYPSIN"/>
</dbReference>
<dbReference type="OrthoDB" id="5979691at2759"/>
<dbReference type="Proteomes" id="UP000594454">
    <property type="component" value="Chromosome 4"/>
</dbReference>
<evidence type="ECO:0000313" key="7">
    <source>
        <dbReference type="EMBL" id="CAD7089092.1"/>
    </source>
</evidence>
<dbReference type="InterPro" id="IPR001314">
    <property type="entry name" value="Peptidase_S1A"/>
</dbReference>
<keyword evidence="3 5" id="KW-0720">Serine protease</keyword>
<evidence type="ECO:0000259" key="6">
    <source>
        <dbReference type="PROSITE" id="PS50240"/>
    </source>
</evidence>
<proteinExistence type="predicted"/>
<dbReference type="FunFam" id="2.40.10.10:FF:000003">
    <property type="entry name" value="Transmembrane serine protease 3"/>
    <property type="match status" value="1"/>
</dbReference>
<dbReference type="InterPro" id="IPR009003">
    <property type="entry name" value="Peptidase_S1_PA"/>
</dbReference>
<evidence type="ECO:0000313" key="8">
    <source>
        <dbReference type="Proteomes" id="UP000594454"/>
    </source>
</evidence>
<gene>
    <name evidence="7" type="ORF">HERILL_LOCUS11670</name>
</gene>
<accession>A0A7R8UXS7</accession>
<evidence type="ECO:0000256" key="3">
    <source>
        <dbReference type="ARBA" id="ARBA00022825"/>
    </source>
</evidence>
<dbReference type="InParanoid" id="A0A7R8UXS7"/>
<dbReference type="PROSITE" id="PS00134">
    <property type="entry name" value="TRYPSIN_HIS"/>
    <property type="match status" value="1"/>
</dbReference>
<dbReference type="GO" id="GO:0006508">
    <property type="term" value="P:proteolysis"/>
    <property type="evidence" value="ECO:0007669"/>
    <property type="project" value="UniProtKB-KW"/>
</dbReference>
<dbReference type="InterPro" id="IPR033116">
    <property type="entry name" value="TRYPSIN_SER"/>
</dbReference>
<dbReference type="PROSITE" id="PS50240">
    <property type="entry name" value="TRYPSIN_DOM"/>
    <property type="match status" value="1"/>
</dbReference>
<evidence type="ECO:0000256" key="2">
    <source>
        <dbReference type="ARBA" id="ARBA00022801"/>
    </source>
</evidence>
<dbReference type="PROSITE" id="PS00135">
    <property type="entry name" value="TRYPSIN_SER"/>
    <property type="match status" value="1"/>
</dbReference>
<keyword evidence="2 5" id="KW-0378">Hydrolase</keyword>
<feature type="domain" description="Peptidase S1" evidence="6">
    <location>
        <begin position="105"/>
        <end position="354"/>
    </location>
</feature>
<name>A0A7R8UXS7_HERIL</name>
<dbReference type="AlphaFoldDB" id="A0A7R8UXS7"/>
<dbReference type="Gene3D" id="2.40.10.10">
    <property type="entry name" value="Trypsin-like serine proteases"/>
    <property type="match status" value="1"/>
</dbReference>
<keyword evidence="8" id="KW-1185">Reference proteome</keyword>